<evidence type="ECO:0000313" key="3">
    <source>
        <dbReference type="EMBL" id="GAM35226.1"/>
    </source>
</evidence>
<dbReference type="SUPFAM" id="SSF53649">
    <property type="entry name" value="Alkaline phosphatase-like"/>
    <property type="match status" value="1"/>
</dbReference>
<comment type="caution">
    <text evidence="3">The sequence shown here is derived from an EMBL/GenBank/DDBJ whole genome shotgun (WGS) entry which is preliminary data.</text>
</comment>
<dbReference type="GO" id="GO:0004065">
    <property type="term" value="F:arylsulfatase activity"/>
    <property type="evidence" value="ECO:0007669"/>
    <property type="project" value="TreeGrafter"/>
</dbReference>
<evidence type="ECO:0000259" key="2">
    <source>
        <dbReference type="Pfam" id="PF00884"/>
    </source>
</evidence>
<dbReference type="Pfam" id="PF00884">
    <property type="entry name" value="Sulfatase"/>
    <property type="match status" value="1"/>
</dbReference>
<dbReference type="InterPro" id="IPR050738">
    <property type="entry name" value="Sulfatase"/>
</dbReference>
<dbReference type="PANTHER" id="PTHR42693:SF33">
    <property type="entry name" value="ARYLSULFATASE"/>
    <property type="match status" value="1"/>
</dbReference>
<dbReference type="Proteomes" id="UP000053095">
    <property type="component" value="Unassembled WGS sequence"/>
</dbReference>
<dbReference type="Gene3D" id="3.30.1120.10">
    <property type="match status" value="1"/>
</dbReference>
<sequence>MSAKRPNFLFILADDLGFSDIGCYGAEIQTPNIDRLAAEGVRMLNHHAAAACSPTRAMLMSGTDAHLGGLGVLIEYKMSEKGAKRYSGKAGYEGFLNKDVATLPEILEDNGYFTAMSGKVGFTGLRSSQGPWARGFQKAFAMMPGCCNHYGWEPTQERFPVGGRPIHAEEGKKVDMKPNKSEDPNGFYSTDYYTNRLIQYFEGRSEDEQSKPFFAFLPYTAPHWPLQCSKAQREKYKGVYDDGPYALRERRLNKLVDMGIIDPSVVPHNVETTTQGVGEWDQFTLEEKNLSSAAMEAYAGMVDSIDVNVGKVVDYLKKTGEYDNTFIVFMSDNGAEGAALEAVPVMGDNIRRTIHQYYDNSYENIGAWNSFTWLGPLWAQASTAPSRLFKCFPSQGGILVPCVIKPPANSFLSSITPGSFSHSFTTVMDFAPTFLEMADITLPPSSAKKNAAVTRQMTTFRGKEVHAMRGKSWMSYFGRGQKTEEDEMWSIHSSSEPIGWELFARGALRKGDWKIVHLEKKHGGVGEGDEGWELFNVVEDPGETKDLSALNPEKFTELLACWDEYVVECGIVWGEKAVAPGQSRDEAPELWENEVELQQAWMGARGGECPV</sequence>
<dbReference type="InterPro" id="IPR017850">
    <property type="entry name" value="Alkaline_phosphatase_core_sf"/>
</dbReference>
<gene>
    <name evidence="3" type="ORF">TCE0_017r03394</name>
</gene>
<keyword evidence="4" id="KW-1185">Reference proteome</keyword>
<comment type="similarity">
    <text evidence="1">Belongs to the sulfatase family.</text>
</comment>
<evidence type="ECO:0000313" key="4">
    <source>
        <dbReference type="Proteomes" id="UP000053095"/>
    </source>
</evidence>
<dbReference type="AlphaFoldDB" id="A0A6V8H3I9"/>
<proteinExistence type="inferred from homology"/>
<evidence type="ECO:0000256" key="1">
    <source>
        <dbReference type="ARBA" id="ARBA00008779"/>
    </source>
</evidence>
<dbReference type="EMBL" id="DF933813">
    <property type="protein sequence ID" value="GAM35226.1"/>
    <property type="molecule type" value="Genomic_DNA"/>
</dbReference>
<dbReference type="Gene3D" id="3.40.720.10">
    <property type="entry name" value="Alkaline Phosphatase, subunit A"/>
    <property type="match status" value="1"/>
</dbReference>
<dbReference type="CDD" id="cd16025">
    <property type="entry name" value="PAS_like"/>
    <property type="match status" value="1"/>
</dbReference>
<protein>
    <submittedName>
        <fullName evidence="3">Arylsulfatase</fullName>
    </submittedName>
</protein>
<dbReference type="InterPro" id="IPR000917">
    <property type="entry name" value="Sulfatase_N"/>
</dbReference>
<feature type="domain" description="Sulfatase N-terminal" evidence="2">
    <location>
        <begin position="6"/>
        <end position="440"/>
    </location>
</feature>
<organism evidence="3 4">
    <name type="scientific">Talaromyces pinophilus</name>
    <name type="common">Penicillium pinophilum</name>
    <dbReference type="NCBI Taxonomy" id="128442"/>
    <lineage>
        <taxon>Eukaryota</taxon>
        <taxon>Fungi</taxon>
        <taxon>Dikarya</taxon>
        <taxon>Ascomycota</taxon>
        <taxon>Pezizomycotina</taxon>
        <taxon>Eurotiomycetes</taxon>
        <taxon>Eurotiomycetidae</taxon>
        <taxon>Eurotiales</taxon>
        <taxon>Trichocomaceae</taxon>
        <taxon>Talaromyces</taxon>
        <taxon>Talaromyces sect. Talaromyces</taxon>
    </lineage>
</organism>
<accession>A0A6V8H3I9</accession>
<reference evidence="4" key="1">
    <citation type="journal article" date="2015" name="Genome Announc.">
        <title>Draft genome sequence of Talaromyces cellulolyticus strain Y-94, a source of lignocellulosic biomass-degrading enzymes.</title>
        <authorList>
            <person name="Fujii T."/>
            <person name="Koike H."/>
            <person name="Sawayama S."/>
            <person name="Yano S."/>
            <person name="Inoue H."/>
        </authorList>
    </citation>
    <scope>NUCLEOTIDE SEQUENCE [LARGE SCALE GENOMIC DNA]</scope>
    <source>
        <strain evidence="4">Y-94</strain>
    </source>
</reference>
<dbReference type="PANTHER" id="PTHR42693">
    <property type="entry name" value="ARYLSULFATASE FAMILY MEMBER"/>
    <property type="match status" value="1"/>
</dbReference>
<name>A0A6V8H3I9_TALPI</name>